<dbReference type="RefSeq" id="WP_108346912.1">
    <property type="nucleotide sequence ID" value="NZ_PYXZ01000013.1"/>
</dbReference>
<evidence type="ECO:0000313" key="3">
    <source>
        <dbReference type="Proteomes" id="UP000244867"/>
    </source>
</evidence>
<reference evidence="2 3" key="1">
    <citation type="submission" date="2018-03" db="EMBL/GenBank/DDBJ databases">
        <authorList>
            <person name="Keele B.F."/>
        </authorList>
    </citation>
    <scope>NUCLEOTIDE SEQUENCE [LARGE SCALE GENOMIC DNA]</scope>
    <source>
        <strain evidence="2 3">IB-3</strain>
    </source>
</reference>
<organism evidence="2 3">
    <name type="scientific">Nocardioides currus</name>
    <dbReference type="NCBI Taxonomy" id="2133958"/>
    <lineage>
        <taxon>Bacteria</taxon>
        <taxon>Bacillati</taxon>
        <taxon>Actinomycetota</taxon>
        <taxon>Actinomycetes</taxon>
        <taxon>Propionibacteriales</taxon>
        <taxon>Nocardioidaceae</taxon>
        <taxon>Nocardioides</taxon>
    </lineage>
</organism>
<keyword evidence="1" id="KW-1133">Transmembrane helix</keyword>
<proteinExistence type="predicted"/>
<name>A0A2R7YRL8_9ACTN</name>
<protein>
    <submittedName>
        <fullName evidence="2">Uncharacterized protein</fullName>
    </submittedName>
</protein>
<keyword evidence="1" id="KW-0812">Transmembrane</keyword>
<accession>A0A2R7YRL8</accession>
<comment type="caution">
    <text evidence="2">The sequence shown here is derived from an EMBL/GenBank/DDBJ whole genome shotgun (WGS) entry which is preliminary data.</text>
</comment>
<dbReference type="Proteomes" id="UP000244867">
    <property type="component" value="Unassembled WGS sequence"/>
</dbReference>
<evidence type="ECO:0000256" key="1">
    <source>
        <dbReference type="SAM" id="Phobius"/>
    </source>
</evidence>
<evidence type="ECO:0000313" key="2">
    <source>
        <dbReference type="EMBL" id="PUA79055.1"/>
    </source>
</evidence>
<dbReference type="OrthoDB" id="3785780at2"/>
<feature type="transmembrane region" description="Helical" evidence="1">
    <location>
        <begin position="178"/>
        <end position="197"/>
    </location>
</feature>
<dbReference type="AlphaFoldDB" id="A0A2R7YRL8"/>
<feature type="transmembrane region" description="Helical" evidence="1">
    <location>
        <begin position="128"/>
        <end position="145"/>
    </location>
</feature>
<keyword evidence="1" id="KW-0472">Membrane</keyword>
<sequence>MPGHQRIFVVTTAATDAELTRARAELGRDALVLTAPTADAERVVRSLAATPRAEVLLAPVSHPGFDRGHRLDDLVRRHALADRFRDVVVVADPATTTLLLRVLAPDQLSDEGAVTRVGLARGDRPVNALRAVLGGGVVGLVASLLERQLEILALPAVALVLGLALHLVPRWRHVGRELLLVGAVATVAVFLAVAGSARFPAGW</sequence>
<dbReference type="EMBL" id="PYXZ01000013">
    <property type="protein sequence ID" value="PUA79055.1"/>
    <property type="molecule type" value="Genomic_DNA"/>
</dbReference>
<keyword evidence="3" id="KW-1185">Reference proteome</keyword>
<gene>
    <name evidence="2" type="ORF">C7S10_21535</name>
</gene>
<feature type="transmembrane region" description="Helical" evidence="1">
    <location>
        <begin position="151"/>
        <end position="171"/>
    </location>
</feature>